<evidence type="ECO:0000256" key="2">
    <source>
        <dbReference type="ARBA" id="ARBA00022475"/>
    </source>
</evidence>
<feature type="transmembrane region" description="Helical" evidence="6">
    <location>
        <begin position="212"/>
        <end position="233"/>
    </location>
</feature>
<comment type="caution">
    <text evidence="7">The sequence shown here is derived from an EMBL/GenBank/DDBJ whole genome shotgun (WGS) entry which is preliminary data.</text>
</comment>
<organism evidence="7 8">
    <name type="scientific">Loigolactobacillus coryniformis subsp. coryniformis CECT 5711</name>
    <dbReference type="NCBI Taxonomy" id="1185325"/>
    <lineage>
        <taxon>Bacteria</taxon>
        <taxon>Bacillati</taxon>
        <taxon>Bacillota</taxon>
        <taxon>Bacilli</taxon>
        <taxon>Lactobacillales</taxon>
        <taxon>Lactobacillaceae</taxon>
        <taxon>Loigolactobacillus</taxon>
    </lineage>
</organism>
<feature type="transmembrane region" description="Helical" evidence="6">
    <location>
        <begin position="143"/>
        <end position="162"/>
    </location>
</feature>
<dbReference type="PANTHER" id="PTHR23513">
    <property type="entry name" value="INTEGRAL MEMBRANE EFFLUX PROTEIN-RELATED"/>
    <property type="match status" value="1"/>
</dbReference>
<feature type="transmembrane region" description="Helical" evidence="6">
    <location>
        <begin position="347"/>
        <end position="368"/>
    </location>
</feature>
<reference evidence="7 8" key="1">
    <citation type="submission" date="2012-05" db="EMBL/GenBank/DDBJ databases">
        <title>Complete Genome Sequence of Lactobacillus coryniformis CECT5711.</title>
        <authorList>
            <person name="Rodriguez J.M."/>
        </authorList>
    </citation>
    <scope>NUCLEOTIDE SEQUENCE [LARGE SCALE GENOMIC DNA]</scope>
    <source>
        <strain evidence="8">CECT5711</strain>
    </source>
</reference>
<accession>J3JB03</accession>
<dbReference type="PANTHER" id="PTHR23513:SF6">
    <property type="entry name" value="MAJOR FACILITATOR SUPERFAMILY ASSOCIATED DOMAIN-CONTAINING PROTEIN"/>
    <property type="match status" value="1"/>
</dbReference>
<dbReference type="Proteomes" id="UP000007271">
    <property type="component" value="Unassembled WGS sequence"/>
</dbReference>
<evidence type="ECO:0000313" key="7">
    <source>
        <dbReference type="EMBL" id="EJN55299.1"/>
    </source>
</evidence>
<keyword evidence="2" id="KW-1003">Cell membrane</keyword>
<dbReference type="SUPFAM" id="SSF103473">
    <property type="entry name" value="MFS general substrate transporter"/>
    <property type="match status" value="1"/>
</dbReference>
<sequence length="403" mass="44986">MKTTVRRQIILAAGSDLLSTFSAQAFNFAVGLYLLALTGSAFSFGLILLIGPCVTLVLAPLVGKLVDAYKHQHLLVISQLFSCGGLVAFLLLLFLLPQQRFVWIILAVILLRALALLTTTAYQTSVVYLVPVTQQQRLNSLEQAANSLATIVAPIIAAAAYTSWGFIWLVYVEIFGELLNLLAFTQLDFNFAGRQQVPKKLAQQRLRQTFNYLWRIPALRLLLLFGLQVNFFISVLNVGLPYVLLRQLHFTNSMYAFTDSMLGIGMVVAGLSLAKRTLRWPLKIIVIGIFIFGGLLFILALVMWLPAYQLLFVCMVNFGLGFCLLIINTLEQTFMQQTVPRQQQGHVFALFSAVVQIMIPLGALFYGYCYDHYSAVWLFAGTGASILLVSGLLWHYYQTVTCQ</sequence>
<dbReference type="Gene3D" id="1.20.1250.20">
    <property type="entry name" value="MFS general substrate transporter like domains"/>
    <property type="match status" value="1"/>
</dbReference>
<dbReference type="CDD" id="cd06173">
    <property type="entry name" value="MFS_MefA_like"/>
    <property type="match status" value="1"/>
</dbReference>
<feature type="transmembrane region" description="Helical" evidence="6">
    <location>
        <begin position="374"/>
        <end position="397"/>
    </location>
</feature>
<evidence type="ECO:0000256" key="5">
    <source>
        <dbReference type="ARBA" id="ARBA00023136"/>
    </source>
</evidence>
<dbReference type="InterPro" id="IPR036259">
    <property type="entry name" value="MFS_trans_sf"/>
</dbReference>
<feature type="transmembrane region" description="Helical" evidence="6">
    <location>
        <begin position="310"/>
        <end position="327"/>
    </location>
</feature>
<dbReference type="AlphaFoldDB" id="J3JB03"/>
<keyword evidence="5 6" id="KW-0472">Membrane</keyword>
<dbReference type="GO" id="GO:0022857">
    <property type="term" value="F:transmembrane transporter activity"/>
    <property type="evidence" value="ECO:0007669"/>
    <property type="project" value="InterPro"/>
</dbReference>
<gene>
    <name evidence="7" type="ORF">A11Y_118059</name>
</gene>
<feature type="transmembrane region" description="Helical" evidence="6">
    <location>
        <begin position="285"/>
        <end position="304"/>
    </location>
</feature>
<dbReference type="InterPro" id="IPR011701">
    <property type="entry name" value="MFS"/>
</dbReference>
<evidence type="ECO:0000256" key="1">
    <source>
        <dbReference type="ARBA" id="ARBA00004651"/>
    </source>
</evidence>
<protein>
    <submittedName>
        <fullName evidence="7">Permease</fullName>
    </submittedName>
</protein>
<evidence type="ECO:0000313" key="8">
    <source>
        <dbReference type="Proteomes" id="UP000007271"/>
    </source>
</evidence>
<feature type="transmembrane region" description="Helical" evidence="6">
    <location>
        <begin position="101"/>
        <end position="122"/>
    </location>
</feature>
<dbReference type="GO" id="GO:0005886">
    <property type="term" value="C:plasma membrane"/>
    <property type="evidence" value="ECO:0007669"/>
    <property type="project" value="UniProtKB-SubCell"/>
</dbReference>
<comment type="subcellular location">
    <subcellularLocation>
        <location evidence="1">Cell membrane</location>
        <topology evidence="1">Multi-pass membrane protein</topology>
    </subcellularLocation>
</comment>
<evidence type="ECO:0000256" key="4">
    <source>
        <dbReference type="ARBA" id="ARBA00022989"/>
    </source>
</evidence>
<dbReference type="PATRIC" id="fig|1185325.3.peg.2098"/>
<dbReference type="STRING" id="1185325.A11Y_118059"/>
<feature type="transmembrane region" description="Helical" evidence="6">
    <location>
        <begin position="74"/>
        <end position="95"/>
    </location>
</feature>
<keyword evidence="4 6" id="KW-1133">Transmembrane helix</keyword>
<dbReference type="EMBL" id="AKFP01000061">
    <property type="protein sequence ID" value="EJN55299.1"/>
    <property type="molecule type" value="Genomic_DNA"/>
</dbReference>
<feature type="transmembrane region" description="Helical" evidence="6">
    <location>
        <begin position="253"/>
        <end position="273"/>
    </location>
</feature>
<keyword evidence="3 6" id="KW-0812">Transmembrane</keyword>
<dbReference type="Pfam" id="PF07690">
    <property type="entry name" value="MFS_1"/>
    <property type="match status" value="1"/>
</dbReference>
<feature type="transmembrane region" description="Helical" evidence="6">
    <location>
        <begin position="41"/>
        <end position="62"/>
    </location>
</feature>
<evidence type="ECO:0000256" key="6">
    <source>
        <dbReference type="SAM" id="Phobius"/>
    </source>
</evidence>
<evidence type="ECO:0000256" key="3">
    <source>
        <dbReference type="ARBA" id="ARBA00022692"/>
    </source>
</evidence>
<proteinExistence type="predicted"/>
<name>J3JB03_9LACO</name>